<accession>A0AA39YQU7</accession>
<feature type="region of interest" description="Disordered" evidence="3">
    <location>
        <begin position="28"/>
        <end position="57"/>
    </location>
</feature>
<keyword evidence="6" id="KW-1185">Reference proteome</keyword>
<feature type="coiled-coil region" evidence="2">
    <location>
        <begin position="226"/>
        <end position="253"/>
    </location>
</feature>
<gene>
    <name evidence="5" type="ORF">B0T16DRAFT_400627</name>
</gene>
<reference evidence="5" key="1">
    <citation type="submission" date="2023-06" db="EMBL/GenBank/DDBJ databases">
        <title>Genome-scale phylogeny and comparative genomics of the fungal order Sordariales.</title>
        <authorList>
            <consortium name="Lawrence Berkeley National Laboratory"/>
            <person name="Hensen N."/>
            <person name="Bonometti L."/>
            <person name="Westerberg I."/>
            <person name="Brannstrom I.O."/>
            <person name="Guillou S."/>
            <person name="Cros-Aarteil S."/>
            <person name="Calhoun S."/>
            <person name="Haridas S."/>
            <person name="Kuo A."/>
            <person name="Mondo S."/>
            <person name="Pangilinan J."/>
            <person name="Riley R."/>
            <person name="Labutti K."/>
            <person name="Andreopoulos B."/>
            <person name="Lipzen A."/>
            <person name="Chen C."/>
            <person name="Yanf M."/>
            <person name="Daum C."/>
            <person name="Ng V."/>
            <person name="Clum A."/>
            <person name="Steindorff A."/>
            <person name="Ohm R."/>
            <person name="Martin F."/>
            <person name="Silar P."/>
            <person name="Natvig D."/>
            <person name="Lalanne C."/>
            <person name="Gautier V."/>
            <person name="Ament-Velasquez S.L."/>
            <person name="Kruys A."/>
            <person name="Hutchinson M.I."/>
            <person name="Powell A.J."/>
            <person name="Barry K."/>
            <person name="Miller A.N."/>
            <person name="Grigoriev I.V."/>
            <person name="Debuchy R."/>
            <person name="Gladieux P."/>
            <person name="Thoren M.H."/>
            <person name="Johannesson H."/>
        </authorList>
    </citation>
    <scope>NUCLEOTIDE SEQUENCE</scope>
    <source>
        <strain evidence="5">SMH2532-1</strain>
    </source>
</reference>
<protein>
    <recommendedName>
        <fullName evidence="4">Nephrocystin 3-like N-terminal domain-containing protein</fullName>
    </recommendedName>
</protein>
<dbReference type="PANTHER" id="PTHR40619">
    <property type="entry name" value="FUNGAL STAND N-TERMINAL GOODBYE DOMAIN-CONTAINING PROTEIN"/>
    <property type="match status" value="1"/>
</dbReference>
<keyword evidence="2" id="KW-0175">Coiled coil</keyword>
<dbReference type="PANTHER" id="PTHR40619:SF3">
    <property type="entry name" value="FUNGAL STAND N-TERMINAL GOODBYE DOMAIN-CONTAINING PROTEIN"/>
    <property type="match status" value="1"/>
</dbReference>
<evidence type="ECO:0000256" key="2">
    <source>
        <dbReference type="SAM" id="Coils"/>
    </source>
</evidence>
<dbReference type="Proteomes" id="UP001174936">
    <property type="component" value="Unassembled WGS sequence"/>
</dbReference>
<evidence type="ECO:0000256" key="3">
    <source>
        <dbReference type="SAM" id="MobiDB-lite"/>
    </source>
</evidence>
<organism evidence="5 6">
    <name type="scientific">Cercophora newfieldiana</name>
    <dbReference type="NCBI Taxonomy" id="92897"/>
    <lineage>
        <taxon>Eukaryota</taxon>
        <taxon>Fungi</taxon>
        <taxon>Dikarya</taxon>
        <taxon>Ascomycota</taxon>
        <taxon>Pezizomycotina</taxon>
        <taxon>Sordariomycetes</taxon>
        <taxon>Sordariomycetidae</taxon>
        <taxon>Sordariales</taxon>
        <taxon>Lasiosphaeriaceae</taxon>
        <taxon>Cercophora</taxon>
    </lineage>
</organism>
<evidence type="ECO:0000313" key="6">
    <source>
        <dbReference type="Proteomes" id="UP001174936"/>
    </source>
</evidence>
<sequence>MSHPTEKAKAIVGSFLRDRGQEIEELHDAFSMKMPRPKMSSRVRSESKGPQSNWDEDDDFMDELRKFNRCLDEVSRQVPLDFDPKDCQWSDVLRKLKDGNESLARRMERDETWWSKGGMWLADLSTLSPALQAIPDDLCFLHGGLALVLHLAKTRDSTKRNIVNTFEDVTTALARAGNAAEHSKDDPQLNNALDTLRVTLFKTLPPLIRILVPEKLRMKFSAPFQSTRAERLLDFLKTDAKRVEARARTLNDQHASEAAMITKEHVEDIHSGVQDLNEQVHELDASQQAIKNIVLRALEGQDNMYKMLCDFVGLMEYDHSQKGPTSAPAFSTRARSPSPTSPENALVTENKLATLQMILGVDDKHVSKDINYVRRQSHEFDAKCKSTTAVILLNRNFQRWTRNHCPDFVYFDGRPERTYDKTSPISYFCAQLAYRSKGGPHTTTTLCFFCGQHVAFNDPLAGPRGLMRSLISQALRARPTFELEELDLTAFDGTHESIQFEDLCYLFRLIIGQFPPGYTVFCIIDDINRLEKDQWSREYWAVIDMLDEMVGESGPNLCFKVLITSPARSKWLNGISQDRRVLVQEGGLQ</sequence>
<feature type="compositionally biased region" description="Low complexity" evidence="3">
    <location>
        <begin position="331"/>
        <end position="342"/>
    </location>
</feature>
<keyword evidence="1" id="KW-0677">Repeat</keyword>
<name>A0AA39YQU7_9PEZI</name>
<evidence type="ECO:0000256" key="1">
    <source>
        <dbReference type="ARBA" id="ARBA00022737"/>
    </source>
</evidence>
<feature type="domain" description="Nephrocystin 3-like N-terminal" evidence="4">
    <location>
        <begin position="388"/>
        <end position="565"/>
    </location>
</feature>
<dbReference type="InterPro" id="IPR056884">
    <property type="entry name" value="NPHP3-like_N"/>
</dbReference>
<evidence type="ECO:0000313" key="5">
    <source>
        <dbReference type="EMBL" id="KAK0656968.1"/>
    </source>
</evidence>
<comment type="caution">
    <text evidence="5">The sequence shown here is derived from an EMBL/GenBank/DDBJ whole genome shotgun (WGS) entry which is preliminary data.</text>
</comment>
<dbReference type="Pfam" id="PF24883">
    <property type="entry name" value="NPHP3_N"/>
    <property type="match status" value="1"/>
</dbReference>
<evidence type="ECO:0000259" key="4">
    <source>
        <dbReference type="Pfam" id="PF24883"/>
    </source>
</evidence>
<feature type="region of interest" description="Disordered" evidence="3">
    <location>
        <begin position="322"/>
        <end position="344"/>
    </location>
</feature>
<dbReference type="AlphaFoldDB" id="A0AA39YQU7"/>
<proteinExistence type="predicted"/>
<dbReference type="EMBL" id="JAULSV010000001">
    <property type="protein sequence ID" value="KAK0656968.1"/>
    <property type="molecule type" value="Genomic_DNA"/>
</dbReference>